<sequence>MSKISKVTLTFDHLTFAMIAKDPDKDNNSTGHVHPRTVRRFLFFDNMESMMNSMASGMNYMMGKMTDAMNCAADVMMFKGCKKNNNSNIVQPVPVTAVRTQMPPDASQTSTAFQVEPMSTT</sequence>
<reference evidence="1" key="2">
    <citation type="journal article" date="2021" name="Genome Biol. Evol.">
        <title>Developing a high-quality reference genome for a parasitic bivalve with doubly uniparental inheritance (Bivalvia: Unionida).</title>
        <authorList>
            <person name="Smith C.H."/>
        </authorList>
    </citation>
    <scope>NUCLEOTIDE SEQUENCE</scope>
    <source>
        <strain evidence="1">CHS0354</strain>
        <tissue evidence="1">Mantle</tissue>
    </source>
</reference>
<evidence type="ECO:0000313" key="2">
    <source>
        <dbReference type="Proteomes" id="UP001195483"/>
    </source>
</evidence>
<reference evidence="1" key="1">
    <citation type="journal article" date="2021" name="Genome Biol. Evol.">
        <title>A High-Quality Reference Genome for a Parasitic Bivalve with Doubly Uniparental Inheritance (Bivalvia: Unionida).</title>
        <authorList>
            <person name="Smith C.H."/>
        </authorList>
    </citation>
    <scope>NUCLEOTIDE SEQUENCE</scope>
    <source>
        <strain evidence="1">CHS0354</strain>
    </source>
</reference>
<comment type="caution">
    <text evidence="1">The sequence shown here is derived from an EMBL/GenBank/DDBJ whole genome shotgun (WGS) entry which is preliminary data.</text>
</comment>
<dbReference type="EMBL" id="JAEAOA010001692">
    <property type="protein sequence ID" value="KAK3610694.1"/>
    <property type="molecule type" value="Genomic_DNA"/>
</dbReference>
<evidence type="ECO:0000313" key="1">
    <source>
        <dbReference type="EMBL" id="KAK3610694.1"/>
    </source>
</evidence>
<gene>
    <name evidence="1" type="ORF">CHS0354_028083</name>
</gene>
<keyword evidence="2" id="KW-1185">Reference proteome</keyword>
<organism evidence="1 2">
    <name type="scientific">Potamilus streckersoni</name>
    <dbReference type="NCBI Taxonomy" id="2493646"/>
    <lineage>
        <taxon>Eukaryota</taxon>
        <taxon>Metazoa</taxon>
        <taxon>Spiralia</taxon>
        <taxon>Lophotrochozoa</taxon>
        <taxon>Mollusca</taxon>
        <taxon>Bivalvia</taxon>
        <taxon>Autobranchia</taxon>
        <taxon>Heteroconchia</taxon>
        <taxon>Palaeoheterodonta</taxon>
        <taxon>Unionida</taxon>
        <taxon>Unionoidea</taxon>
        <taxon>Unionidae</taxon>
        <taxon>Ambleminae</taxon>
        <taxon>Lampsilini</taxon>
        <taxon>Potamilus</taxon>
    </lineage>
</organism>
<protein>
    <submittedName>
        <fullName evidence="1">Uncharacterized protein</fullName>
    </submittedName>
</protein>
<proteinExistence type="predicted"/>
<dbReference type="AlphaFoldDB" id="A0AAE0WDZ1"/>
<reference evidence="1" key="3">
    <citation type="submission" date="2023-05" db="EMBL/GenBank/DDBJ databases">
        <authorList>
            <person name="Smith C.H."/>
        </authorList>
    </citation>
    <scope>NUCLEOTIDE SEQUENCE</scope>
    <source>
        <strain evidence="1">CHS0354</strain>
        <tissue evidence="1">Mantle</tissue>
    </source>
</reference>
<accession>A0AAE0WDZ1</accession>
<name>A0AAE0WDZ1_9BIVA</name>
<dbReference type="Proteomes" id="UP001195483">
    <property type="component" value="Unassembled WGS sequence"/>
</dbReference>